<dbReference type="Proteomes" id="UP000775213">
    <property type="component" value="Unassembled WGS sequence"/>
</dbReference>
<evidence type="ECO:0000313" key="1">
    <source>
        <dbReference type="EMBL" id="KAH0470507.1"/>
    </source>
</evidence>
<evidence type="ECO:0000313" key="2">
    <source>
        <dbReference type="Proteomes" id="UP000775213"/>
    </source>
</evidence>
<accession>A0AAV7HS60</accession>
<comment type="caution">
    <text evidence="1">The sequence shown here is derived from an EMBL/GenBank/DDBJ whole genome shotgun (WGS) entry which is preliminary data.</text>
</comment>
<name>A0AAV7HS60_DENCH</name>
<dbReference type="AlphaFoldDB" id="A0AAV7HS60"/>
<reference evidence="1 2" key="1">
    <citation type="journal article" date="2021" name="Hortic Res">
        <title>Chromosome-scale assembly of the Dendrobium chrysotoxum genome enhances the understanding of orchid evolution.</title>
        <authorList>
            <person name="Zhang Y."/>
            <person name="Zhang G.Q."/>
            <person name="Zhang D."/>
            <person name="Liu X.D."/>
            <person name="Xu X.Y."/>
            <person name="Sun W.H."/>
            <person name="Yu X."/>
            <person name="Zhu X."/>
            <person name="Wang Z.W."/>
            <person name="Zhao X."/>
            <person name="Zhong W.Y."/>
            <person name="Chen H."/>
            <person name="Yin W.L."/>
            <person name="Huang T."/>
            <person name="Niu S.C."/>
            <person name="Liu Z.J."/>
        </authorList>
    </citation>
    <scope>NUCLEOTIDE SEQUENCE [LARGE SCALE GENOMIC DNA]</scope>
    <source>
        <strain evidence="1">Lindl</strain>
    </source>
</reference>
<protein>
    <submittedName>
        <fullName evidence="1">Uncharacterized protein</fullName>
    </submittedName>
</protein>
<keyword evidence="2" id="KW-1185">Reference proteome</keyword>
<gene>
    <name evidence="1" type="ORF">IEQ34_000230</name>
</gene>
<proteinExistence type="predicted"/>
<sequence>MRQEGAIKREGHGLLLFSKKILGPPQAANREPFEAQSLKNSEDFHGVCSKLSDSSFKVSEAYLIKVKKKIV</sequence>
<organism evidence="1 2">
    <name type="scientific">Dendrobium chrysotoxum</name>
    <name type="common">Orchid</name>
    <dbReference type="NCBI Taxonomy" id="161865"/>
    <lineage>
        <taxon>Eukaryota</taxon>
        <taxon>Viridiplantae</taxon>
        <taxon>Streptophyta</taxon>
        <taxon>Embryophyta</taxon>
        <taxon>Tracheophyta</taxon>
        <taxon>Spermatophyta</taxon>
        <taxon>Magnoliopsida</taxon>
        <taxon>Liliopsida</taxon>
        <taxon>Asparagales</taxon>
        <taxon>Orchidaceae</taxon>
        <taxon>Epidendroideae</taxon>
        <taxon>Malaxideae</taxon>
        <taxon>Dendrobiinae</taxon>
        <taxon>Dendrobium</taxon>
    </lineage>
</organism>
<dbReference type="EMBL" id="JAGFBR010000001">
    <property type="protein sequence ID" value="KAH0470507.1"/>
    <property type="molecule type" value="Genomic_DNA"/>
</dbReference>